<accession>A0A843V1U2</accession>
<feature type="domain" description="K+ potassium transporter integral membrane" evidence="3">
    <location>
        <begin position="123"/>
        <end position="179"/>
    </location>
</feature>
<dbReference type="GO" id="GO:0016020">
    <property type="term" value="C:membrane"/>
    <property type="evidence" value="ECO:0007669"/>
    <property type="project" value="InterPro"/>
</dbReference>
<reference evidence="4" key="1">
    <citation type="submission" date="2017-07" db="EMBL/GenBank/DDBJ databases">
        <title>Taro Niue Genome Assembly and Annotation.</title>
        <authorList>
            <person name="Atibalentja N."/>
            <person name="Keating K."/>
            <person name="Fields C.J."/>
        </authorList>
    </citation>
    <scope>NUCLEOTIDE SEQUENCE</scope>
    <source>
        <strain evidence="4">Niue_2</strain>
        <tissue evidence="4">Leaf</tissue>
    </source>
</reference>
<organism evidence="4 5">
    <name type="scientific">Colocasia esculenta</name>
    <name type="common">Wild taro</name>
    <name type="synonym">Arum esculentum</name>
    <dbReference type="NCBI Taxonomy" id="4460"/>
    <lineage>
        <taxon>Eukaryota</taxon>
        <taxon>Viridiplantae</taxon>
        <taxon>Streptophyta</taxon>
        <taxon>Embryophyta</taxon>
        <taxon>Tracheophyta</taxon>
        <taxon>Spermatophyta</taxon>
        <taxon>Magnoliopsida</taxon>
        <taxon>Liliopsida</taxon>
        <taxon>Araceae</taxon>
        <taxon>Aroideae</taxon>
        <taxon>Colocasieae</taxon>
        <taxon>Colocasia</taxon>
    </lineage>
</organism>
<dbReference type="EMBL" id="NMUH01001436">
    <property type="protein sequence ID" value="MQL92322.1"/>
    <property type="molecule type" value="Genomic_DNA"/>
</dbReference>
<sequence length="214" mass="24602">MERYLLERYRHDRCRLLDFILSTGLASEVRPPPGAASLSDVDLDVVSADYILRRVKSGGVLDLSEASRRYRDDSEFPVMLFLESKSNFQIYTKWYLAFFHEILLAIISFSSTWIDNSVHYSLGEEAMFADLGHFSKISIRVAFMAIVYPCLVLAYMGEATYHSKHKEDLQRSFFKAILGHAALQAEEAMAMMQLSRDSHDSLKDDYVNQEQKHP</sequence>
<name>A0A843V1U2_COLES</name>
<dbReference type="PANTHER" id="PTHR30540">
    <property type="entry name" value="OSMOTIC STRESS POTASSIUM TRANSPORTER"/>
    <property type="match status" value="1"/>
</dbReference>
<dbReference type="Proteomes" id="UP000652761">
    <property type="component" value="Unassembled WGS sequence"/>
</dbReference>
<feature type="transmembrane region" description="Helical" evidence="2">
    <location>
        <begin position="137"/>
        <end position="156"/>
    </location>
</feature>
<keyword evidence="2" id="KW-0472">Membrane</keyword>
<keyword evidence="2" id="KW-1133">Transmembrane helix</keyword>
<evidence type="ECO:0000313" key="5">
    <source>
        <dbReference type="Proteomes" id="UP000652761"/>
    </source>
</evidence>
<dbReference type="GO" id="GO:0015079">
    <property type="term" value="F:potassium ion transmembrane transporter activity"/>
    <property type="evidence" value="ECO:0007669"/>
    <property type="project" value="InterPro"/>
</dbReference>
<gene>
    <name evidence="4" type="ORF">Taro_024948</name>
</gene>
<dbReference type="Pfam" id="PF02705">
    <property type="entry name" value="K_trans"/>
    <property type="match status" value="1"/>
</dbReference>
<evidence type="ECO:0000259" key="3">
    <source>
        <dbReference type="Pfam" id="PF02705"/>
    </source>
</evidence>
<evidence type="ECO:0000256" key="2">
    <source>
        <dbReference type="SAM" id="Phobius"/>
    </source>
</evidence>
<proteinExistence type="inferred from homology"/>
<dbReference type="PANTHER" id="PTHR30540:SF88">
    <property type="entry name" value="POTASSIUM TRANSPORTER 13-RELATED"/>
    <property type="match status" value="1"/>
</dbReference>
<evidence type="ECO:0000256" key="1">
    <source>
        <dbReference type="ARBA" id="ARBA00008440"/>
    </source>
</evidence>
<protein>
    <recommendedName>
        <fullName evidence="3">K+ potassium transporter integral membrane domain-containing protein</fullName>
    </recommendedName>
</protein>
<dbReference type="InterPro" id="IPR053951">
    <property type="entry name" value="K_trans_N"/>
</dbReference>
<comment type="caution">
    <text evidence="4">The sequence shown here is derived from an EMBL/GenBank/DDBJ whole genome shotgun (WGS) entry which is preliminary data.</text>
</comment>
<feature type="transmembrane region" description="Helical" evidence="2">
    <location>
        <begin position="94"/>
        <end position="114"/>
    </location>
</feature>
<keyword evidence="2" id="KW-0812">Transmembrane</keyword>
<dbReference type="InterPro" id="IPR003855">
    <property type="entry name" value="K+_transporter"/>
</dbReference>
<evidence type="ECO:0000313" key="4">
    <source>
        <dbReference type="EMBL" id="MQL92322.1"/>
    </source>
</evidence>
<keyword evidence="5" id="KW-1185">Reference proteome</keyword>
<comment type="similarity">
    <text evidence="1">Belongs to the HAK/KUP transporter (TC 2.A.72.3) family.</text>
</comment>
<dbReference type="AlphaFoldDB" id="A0A843V1U2"/>
<dbReference type="OrthoDB" id="2015333at2759"/>